<dbReference type="EMBL" id="HBUF01385977">
    <property type="protein sequence ID" value="CAG6732194.1"/>
    <property type="molecule type" value="Transcribed_RNA"/>
</dbReference>
<name>A0A8D9DY31_9HEMI</name>
<proteinExistence type="predicted"/>
<sequence>MNSNENERYFQMMLVNLLDHEGCFRNVSPIWLADLGPVSQWWLIELCLLERLLRHESVRLQVLGESCQYLPVAKYCHLQKPFQHQFLNGLDFVGPFQCLFEHLSQLQVL</sequence>
<protein>
    <submittedName>
        <fullName evidence="1">Uncharacterized protein</fullName>
    </submittedName>
</protein>
<evidence type="ECO:0000313" key="1">
    <source>
        <dbReference type="EMBL" id="CAG6732194.1"/>
    </source>
</evidence>
<accession>A0A8D9DY31</accession>
<reference evidence="1" key="1">
    <citation type="submission" date="2021-05" db="EMBL/GenBank/DDBJ databases">
        <authorList>
            <person name="Alioto T."/>
            <person name="Alioto T."/>
            <person name="Gomez Garrido J."/>
        </authorList>
    </citation>
    <scope>NUCLEOTIDE SEQUENCE</scope>
</reference>
<organism evidence="1">
    <name type="scientific">Cacopsylla melanoneura</name>
    <dbReference type="NCBI Taxonomy" id="428564"/>
    <lineage>
        <taxon>Eukaryota</taxon>
        <taxon>Metazoa</taxon>
        <taxon>Ecdysozoa</taxon>
        <taxon>Arthropoda</taxon>
        <taxon>Hexapoda</taxon>
        <taxon>Insecta</taxon>
        <taxon>Pterygota</taxon>
        <taxon>Neoptera</taxon>
        <taxon>Paraneoptera</taxon>
        <taxon>Hemiptera</taxon>
        <taxon>Sternorrhyncha</taxon>
        <taxon>Psylloidea</taxon>
        <taxon>Psyllidae</taxon>
        <taxon>Psyllinae</taxon>
        <taxon>Cacopsylla</taxon>
    </lineage>
</organism>
<dbReference type="AlphaFoldDB" id="A0A8D9DY31"/>